<dbReference type="Proteomes" id="UP001314170">
    <property type="component" value="Unassembled WGS sequence"/>
</dbReference>
<dbReference type="PANTHER" id="PTHR45926">
    <property type="entry name" value="OSJNBA0053K19.4 PROTEIN"/>
    <property type="match status" value="1"/>
</dbReference>
<keyword evidence="2" id="KW-1185">Reference proteome</keyword>
<reference evidence="1 2" key="1">
    <citation type="submission" date="2024-01" db="EMBL/GenBank/DDBJ databases">
        <authorList>
            <person name="Waweru B."/>
        </authorList>
    </citation>
    <scope>NUCLEOTIDE SEQUENCE [LARGE SCALE GENOMIC DNA]</scope>
</reference>
<dbReference type="EMBL" id="CAWUPB010000994">
    <property type="protein sequence ID" value="CAK7335968.1"/>
    <property type="molecule type" value="Genomic_DNA"/>
</dbReference>
<accession>A0AAV1RKT7</accession>
<name>A0AAV1RKT7_9ROSI</name>
<organism evidence="1 2">
    <name type="scientific">Dovyalis caffra</name>
    <dbReference type="NCBI Taxonomy" id="77055"/>
    <lineage>
        <taxon>Eukaryota</taxon>
        <taxon>Viridiplantae</taxon>
        <taxon>Streptophyta</taxon>
        <taxon>Embryophyta</taxon>
        <taxon>Tracheophyta</taxon>
        <taxon>Spermatophyta</taxon>
        <taxon>Magnoliopsida</taxon>
        <taxon>eudicotyledons</taxon>
        <taxon>Gunneridae</taxon>
        <taxon>Pentapetalae</taxon>
        <taxon>rosids</taxon>
        <taxon>fabids</taxon>
        <taxon>Malpighiales</taxon>
        <taxon>Salicaceae</taxon>
        <taxon>Flacourtieae</taxon>
        <taxon>Dovyalis</taxon>
    </lineage>
</organism>
<gene>
    <name evidence="1" type="ORF">DCAF_LOCUS10972</name>
</gene>
<proteinExistence type="predicted"/>
<comment type="caution">
    <text evidence="1">The sequence shown here is derived from an EMBL/GenBank/DDBJ whole genome shotgun (WGS) entry which is preliminary data.</text>
</comment>
<sequence length="226" mass="25608">MMRSIRGFGNVGPGNNEVNNSEMEGFCRCVDQMFSKVDALEQRVNSVESFYANNKQLNTAKCSSILKDKIKDKHLMTIEKQQQDSEKRMQDLMRQFAVLFRQASNLKFPDLKISWSNSWSDDLVCGTEVLISMKGFKEISASKAGLGSQPGITQHKWAWPFMEPVDVEGLGLHDYYENDLCTTFVREKRLLWMTAGVSNAPGIVGWPYDILSSTSQELERCKIGSN</sequence>
<protein>
    <submittedName>
        <fullName evidence="1">Uncharacterized protein</fullName>
    </submittedName>
</protein>
<evidence type="ECO:0000313" key="2">
    <source>
        <dbReference type="Proteomes" id="UP001314170"/>
    </source>
</evidence>
<dbReference type="AlphaFoldDB" id="A0AAV1RKT7"/>
<evidence type="ECO:0000313" key="1">
    <source>
        <dbReference type="EMBL" id="CAK7335968.1"/>
    </source>
</evidence>